<evidence type="ECO:0000256" key="3">
    <source>
        <dbReference type="ARBA" id="ARBA00022801"/>
    </source>
</evidence>
<accession>A0A8J3GA31</accession>
<dbReference type="InterPro" id="IPR050131">
    <property type="entry name" value="Peptidase_S8_subtilisin-like"/>
</dbReference>
<evidence type="ECO:0000313" key="7">
    <source>
        <dbReference type="EMBL" id="GHB67847.1"/>
    </source>
</evidence>
<protein>
    <recommendedName>
        <fullName evidence="6">Peptidase S8/S53 domain-containing protein</fullName>
    </recommendedName>
</protein>
<evidence type="ECO:0000259" key="6">
    <source>
        <dbReference type="Pfam" id="PF00082"/>
    </source>
</evidence>
<dbReference type="InterPro" id="IPR008979">
    <property type="entry name" value="Galactose-bd-like_sf"/>
</dbReference>
<dbReference type="PANTHER" id="PTHR43806:SF11">
    <property type="entry name" value="CEREVISIN-RELATED"/>
    <property type="match status" value="1"/>
</dbReference>
<dbReference type="EMBL" id="BMXF01000002">
    <property type="protein sequence ID" value="GHB67847.1"/>
    <property type="molecule type" value="Genomic_DNA"/>
</dbReference>
<sequence length="984" mass="106124">MVVGAGWFVTPVRAQHSVALSQSFSGQKIADYQSQYTRLLSQARQNGWPLRLSLGYDKSVSLHHTDGLGQPVYYTTHSTPLSLGTRTASMYEGGSLGLKLSGGSPALKGKLALWDGGKVRIDHRELSGKVSQTDAEAPVINDHATHMAGILVGRGIHKPAQGMAFGGELKAWDFDNDLSEVAKEAPSLLISNHAYGPVAGWVLDLSRPGSSNDQKWEWWGTPSVDEQQDYRFGFYDDAVSEVDRITYNFPYFLMVRSADNKRVENGPPAGTKYYLKNTDTQSTLPRSRNDGYDILPGESNAKNVLTVGAAELHDANYLVSPYSGWGPTDDGRIKPDLLGLGTGILSSVGTGNEAYGVFTGTSMASANVSGSLLLLQELHQQRKGTFMLASTLKGLVLHTAVKPGGNIAPSYEYGWGVLDAEAAAKVILNGQGEYVLAENVLSQDDAYTRSFVASGAEPLVVTICWTDPEAMPTAVSSRNLNNPGPKLVNDLDALLTEGFNRFQPWVLDPAAPGEKAKTGNNFRDNVEQIYVAKPLKGRTYTLTISHKNNLKNGRQPYALIVSGLEQPDCALASTLIPGSDTTLCAGQTISLSANAGVGFTYEWLQNGNTIRKGSDRTLEVSKPGRYAVRVTSVGCNVLSKPVEVSGSDLFADIAQKGNILVCDNNGTELSANTGVDYNYQWLMDGKPVSGATDSRYRVTSTGNYQVRVSQHYCAELSAPTRVDVAPVKATLTPAVSAVICNDSPARLTAPQEKDYTYAWLYDNSSIPAATGSFYQADKPGRYAVEIRNGACRVRSTDVVVQKKNVKAVITPPISALIEKGGSIALQANYEIGNRYAWYREDSLLAGEDAPLLKATEGGRYKVTVSNGGCLAESAVITLWGGASGGDSPYLITGVAPSSEPNRLIVLFPNPSQEMVTVTVPIQGVPLHSRASLFTMKGEPLRSQPLLVEGDYLKTQFDLRYLPTGAYLIKVNLEDKSLSEKFLKY</sequence>
<dbReference type="AlphaFoldDB" id="A0A8J3GA31"/>
<gene>
    <name evidence="7" type="ORF">GCM10007390_21460</name>
</gene>
<dbReference type="GO" id="GO:0006508">
    <property type="term" value="P:proteolysis"/>
    <property type="evidence" value="ECO:0007669"/>
    <property type="project" value="UniProtKB-KW"/>
</dbReference>
<proteinExistence type="inferred from homology"/>
<dbReference type="InterPro" id="IPR013783">
    <property type="entry name" value="Ig-like_fold"/>
</dbReference>
<evidence type="ECO:0000256" key="5">
    <source>
        <dbReference type="PROSITE-ProRule" id="PRU01240"/>
    </source>
</evidence>
<dbReference type="PROSITE" id="PS51892">
    <property type="entry name" value="SUBTILASE"/>
    <property type="match status" value="1"/>
</dbReference>
<evidence type="ECO:0000256" key="4">
    <source>
        <dbReference type="ARBA" id="ARBA00022825"/>
    </source>
</evidence>
<evidence type="ECO:0000256" key="1">
    <source>
        <dbReference type="ARBA" id="ARBA00011073"/>
    </source>
</evidence>
<evidence type="ECO:0000256" key="2">
    <source>
        <dbReference type="ARBA" id="ARBA00022670"/>
    </source>
</evidence>
<evidence type="ECO:0000313" key="8">
    <source>
        <dbReference type="Proteomes" id="UP000598271"/>
    </source>
</evidence>
<dbReference type="PANTHER" id="PTHR43806">
    <property type="entry name" value="PEPTIDASE S8"/>
    <property type="match status" value="1"/>
</dbReference>
<dbReference type="SUPFAM" id="SSF49785">
    <property type="entry name" value="Galactose-binding domain-like"/>
    <property type="match status" value="1"/>
</dbReference>
<comment type="caution">
    <text evidence="5">Lacks conserved residue(s) required for the propagation of feature annotation.</text>
</comment>
<reference evidence="7 8" key="1">
    <citation type="journal article" date="2014" name="Int. J. Syst. Evol. Microbiol.">
        <title>Complete genome sequence of Corynebacterium casei LMG S-19264T (=DSM 44701T), isolated from a smear-ripened cheese.</title>
        <authorList>
            <consortium name="US DOE Joint Genome Institute (JGI-PGF)"/>
            <person name="Walter F."/>
            <person name="Albersmeier A."/>
            <person name="Kalinowski J."/>
            <person name="Ruckert C."/>
        </authorList>
    </citation>
    <scope>NUCLEOTIDE SEQUENCE [LARGE SCALE GENOMIC DNA]</scope>
    <source>
        <strain evidence="7 8">KCTC 12866</strain>
    </source>
</reference>
<dbReference type="Gene3D" id="2.60.120.380">
    <property type="match status" value="1"/>
</dbReference>
<feature type="domain" description="Peptidase S8/S53" evidence="6">
    <location>
        <begin position="131"/>
        <end position="416"/>
    </location>
</feature>
<comment type="similarity">
    <text evidence="1 5">Belongs to the peptidase S8 family.</text>
</comment>
<keyword evidence="3" id="KW-0378">Hydrolase</keyword>
<dbReference type="Pfam" id="PF00082">
    <property type="entry name" value="Peptidase_S8"/>
    <property type="match status" value="1"/>
</dbReference>
<dbReference type="Gene3D" id="3.40.50.200">
    <property type="entry name" value="Peptidase S8/S53 domain"/>
    <property type="match status" value="1"/>
</dbReference>
<name>A0A8J3GA31_9BACT</name>
<dbReference type="InterPro" id="IPR000209">
    <property type="entry name" value="Peptidase_S8/S53_dom"/>
</dbReference>
<keyword evidence="8" id="KW-1185">Reference proteome</keyword>
<dbReference type="InterPro" id="IPR036852">
    <property type="entry name" value="Peptidase_S8/S53_dom_sf"/>
</dbReference>
<dbReference type="GO" id="GO:0004252">
    <property type="term" value="F:serine-type endopeptidase activity"/>
    <property type="evidence" value="ECO:0007669"/>
    <property type="project" value="InterPro"/>
</dbReference>
<keyword evidence="4" id="KW-0720">Serine protease</keyword>
<dbReference type="Gene3D" id="2.60.40.10">
    <property type="entry name" value="Immunoglobulins"/>
    <property type="match status" value="2"/>
</dbReference>
<dbReference type="Proteomes" id="UP000598271">
    <property type="component" value="Unassembled WGS sequence"/>
</dbReference>
<dbReference type="SUPFAM" id="SSF52743">
    <property type="entry name" value="Subtilisin-like"/>
    <property type="match status" value="1"/>
</dbReference>
<keyword evidence="2" id="KW-0645">Protease</keyword>
<comment type="caution">
    <text evidence="7">The sequence shown here is derived from an EMBL/GenBank/DDBJ whole genome shotgun (WGS) entry which is preliminary data.</text>
</comment>
<organism evidence="7 8">
    <name type="scientific">Persicitalea jodogahamensis</name>
    <dbReference type="NCBI Taxonomy" id="402147"/>
    <lineage>
        <taxon>Bacteria</taxon>
        <taxon>Pseudomonadati</taxon>
        <taxon>Bacteroidota</taxon>
        <taxon>Cytophagia</taxon>
        <taxon>Cytophagales</taxon>
        <taxon>Spirosomataceae</taxon>
        <taxon>Persicitalea</taxon>
    </lineage>
</organism>